<comment type="subcellular location">
    <subcellularLocation>
        <location evidence="1">Nucleus</location>
    </subcellularLocation>
</comment>
<feature type="compositionally biased region" description="Basic and acidic residues" evidence="4">
    <location>
        <begin position="229"/>
        <end position="240"/>
    </location>
</feature>
<proteinExistence type="predicted"/>
<evidence type="ECO:0000256" key="1">
    <source>
        <dbReference type="ARBA" id="ARBA00004123"/>
    </source>
</evidence>
<dbReference type="InterPro" id="IPR035979">
    <property type="entry name" value="RBD_domain_sf"/>
</dbReference>
<feature type="domain" description="RRM" evidence="5">
    <location>
        <begin position="293"/>
        <end position="368"/>
    </location>
</feature>
<dbReference type="SUPFAM" id="SSF54928">
    <property type="entry name" value="RNA-binding domain, RBD"/>
    <property type="match status" value="1"/>
</dbReference>
<dbReference type="Pfam" id="PF00076">
    <property type="entry name" value="RRM_1"/>
    <property type="match status" value="1"/>
</dbReference>
<dbReference type="SMART" id="SM00360">
    <property type="entry name" value="RRM"/>
    <property type="match status" value="1"/>
</dbReference>
<dbReference type="Gene3D" id="3.30.70.330">
    <property type="match status" value="1"/>
</dbReference>
<dbReference type="AlphaFoldDB" id="A0A819LNC9"/>
<feature type="compositionally biased region" description="Basic and acidic residues" evidence="4">
    <location>
        <begin position="396"/>
        <end position="412"/>
    </location>
</feature>
<feature type="compositionally biased region" description="Low complexity" evidence="4">
    <location>
        <begin position="198"/>
        <end position="228"/>
    </location>
</feature>
<dbReference type="PANTHER" id="PTHR15683">
    <property type="entry name" value="SCAFFOLD ATTACHMENT FACTOR B-RELATED"/>
    <property type="match status" value="1"/>
</dbReference>
<dbReference type="GO" id="GO:0005634">
    <property type="term" value="C:nucleus"/>
    <property type="evidence" value="ECO:0007669"/>
    <property type="project" value="UniProtKB-SubCell"/>
</dbReference>
<dbReference type="GO" id="GO:0003723">
    <property type="term" value="F:RNA binding"/>
    <property type="evidence" value="ECO:0007669"/>
    <property type="project" value="UniProtKB-UniRule"/>
</dbReference>
<dbReference type="PROSITE" id="PS50102">
    <property type="entry name" value="RRM"/>
    <property type="match status" value="1"/>
</dbReference>
<dbReference type="PANTHER" id="PTHR15683:SF8">
    <property type="entry name" value="SCAFFOLD ATTACHMENT FACTOR B, ISOFORM B"/>
    <property type="match status" value="1"/>
</dbReference>
<reference evidence="6" key="1">
    <citation type="submission" date="2021-02" db="EMBL/GenBank/DDBJ databases">
        <authorList>
            <person name="Nowell W R."/>
        </authorList>
    </citation>
    <scope>NUCLEOTIDE SEQUENCE</scope>
</reference>
<feature type="region of interest" description="Disordered" evidence="4">
    <location>
        <begin position="190"/>
        <end position="287"/>
    </location>
</feature>
<organism evidence="6 7">
    <name type="scientific">Adineta steineri</name>
    <dbReference type="NCBI Taxonomy" id="433720"/>
    <lineage>
        <taxon>Eukaryota</taxon>
        <taxon>Metazoa</taxon>
        <taxon>Spiralia</taxon>
        <taxon>Gnathifera</taxon>
        <taxon>Rotifera</taxon>
        <taxon>Eurotatoria</taxon>
        <taxon>Bdelloidea</taxon>
        <taxon>Adinetida</taxon>
        <taxon>Adinetidae</taxon>
        <taxon>Adineta</taxon>
    </lineage>
</organism>
<sequence>MTSTTNSVKQRKLSDLRVADLQRELRSFNITFDKKELKGSLLEKLRQALSDRNLDPDNYIFDTSTDLKTISSDENNQNHEENGSHDKNILETSTMEIDSEHQLHIDNTEEANSTTSPSPSPSPLPLQTSTIHDTNDDQINQMDTIDLRQMVEDRDNNNIFLTIDQSTTKHDDEYSNDNTDHGLIQVSCSSSDEELDTKNQIQSSTNNNNNNNNHNKTSITTTTNGKQIPSDHNHGEDEQHATSSLPPPPSSSSTTTTTTDLTTDNDNKSKSEINQQETSDEQQKQNNINKDQCHLWVSNIAKETHASDLKALFSKYAKVLTTKVIGSSSSQWFGYINLTTPDDVEKCIKALHQTELHGKKIHVDREMHDQPTRTSSSNAHKKQSDHSSHKPSSSNDSHKKRDSNNENREKSSSAESKISSKKRPASTSNDNKK</sequence>
<dbReference type="InterPro" id="IPR000504">
    <property type="entry name" value="RRM_dom"/>
</dbReference>
<dbReference type="GO" id="GO:0050684">
    <property type="term" value="P:regulation of mRNA processing"/>
    <property type="evidence" value="ECO:0007669"/>
    <property type="project" value="TreeGrafter"/>
</dbReference>
<dbReference type="InterPro" id="IPR051738">
    <property type="entry name" value="SAF_Modulators"/>
</dbReference>
<keyword evidence="3" id="KW-0694">RNA-binding</keyword>
<evidence type="ECO:0000256" key="2">
    <source>
        <dbReference type="ARBA" id="ARBA00023242"/>
    </source>
</evidence>
<gene>
    <name evidence="6" type="ORF">OKA104_LOCUS27684</name>
</gene>
<dbReference type="Proteomes" id="UP000663881">
    <property type="component" value="Unassembled WGS sequence"/>
</dbReference>
<dbReference type="GO" id="GO:0006357">
    <property type="term" value="P:regulation of transcription by RNA polymerase II"/>
    <property type="evidence" value="ECO:0007669"/>
    <property type="project" value="TreeGrafter"/>
</dbReference>
<comment type="caution">
    <text evidence="6">The sequence shown here is derived from an EMBL/GenBank/DDBJ whole genome shotgun (WGS) entry which is preliminary data.</text>
</comment>
<keyword evidence="2" id="KW-0539">Nucleus</keyword>
<feature type="compositionally biased region" description="Basic and acidic residues" evidence="4">
    <location>
        <begin position="76"/>
        <end position="89"/>
    </location>
</feature>
<dbReference type="InterPro" id="IPR012677">
    <property type="entry name" value="Nucleotide-bd_a/b_plait_sf"/>
</dbReference>
<feature type="compositionally biased region" description="Low complexity" evidence="4">
    <location>
        <begin position="251"/>
        <end position="264"/>
    </location>
</feature>
<evidence type="ECO:0000313" key="7">
    <source>
        <dbReference type="Proteomes" id="UP000663881"/>
    </source>
</evidence>
<evidence type="ECO:0000259" key="5">
    <source>
        <dbReference type="PROSITE" id="PS50102"/>
    </source>
</evidence>
<evidence type="ECO:0000313" key="6">
    <source>
        <dbReference type="EMBL" id="CAF3963689.1"/>
    </source>
</evidence>
<dbReference type="GO" id="GO:0043565">
    <property type="term" value="F:sequence-specific DNA binding"/>
    <property type="evidence" value="ECO:0007669"/>
    <property type="project" value="TreeGrafter"/>
</dbReference>
<evidence type="ECO:0000256" key="4">
    <source>
        <dbReference type="SAM" id="MobiDB-lite"/>
    </source>
</evidence>
<accession>A0A819LNC9</accession>
<dbReference type="EMBL" id="CAJOAY010002582">
    <property type="protein sequence ID" value="CAF3963689.1"/>
    <property type="molecule type" value="Genomic_DNA"/>
</dbReference>
<feature type="region of interest" description="Disordered" evidence="4">
    <location>
        <begin position="70"/>
        <end position="89"/>
    </location>
</feature>
<evidence type="ECO:0000256" key="3">
    <source>
        <dbReference type="PROSITE-ProRule" id="PRU00176"/>
    </source>
</evidence>
<protein>
    <recommendedName>
        <fullName evidence="5">RRM domain-containing protein</fullName>
    </recommendedName>
</protein>
<feature type="region of interest" description="Disordered" evidence="4">
    <location>
        <begin position="108"/>
        <end position="138"/>
    </location>
</feature>
<name>A0A819LNC9_9BILA</name>
<feature type="non-terminal residue" evidence="6">
    <location>
        <position position="1"/>
    </location>
</feature>
<feature type="region of interest" description="Disordered" evidence="4">
    <location>
        <begin position="368"/>
        <end position="433"/>
    </location>
</feature>